<evidence type="ECO:0000256" key="5">
    <source>
        <dbReference type="ARBA" id="ARBA00022490"/>
    </source>
</evidence>
<evidence type="ECO:0000256" key="1">
    <source>
        <dbReference type="ARBA" id="ARBA00004240"/>
    </source>
</evidence>
<dbReference type="OrthoDB" id="10255118at2759"/>
<evidence type="ECO:0000256" key="13">
    <source>
        <dbReference type="SAM" id="MobiDB-lite"/>
    </source>
</evidence>
<evidence type="ECO:0000256" key="12">
    <source>
        <dbReference type="PIRNR" id="PIRNR038995"/>
    </source>
</evidence>
<keyword evidence="10 12" id="KW-0687">Ribonucleoprotein</keyword>
<dbReference type="GO" id="GO:0005783">
    <property type="term" value="C:endoplasmic reticulum"/>
    <property type="evidence" value="ECO:0007669"/>
    <property type="project" value="UniProtKB-SubCell"/>
</dbReference>
<dbReference type="PANTHER" id="PTHR12860:SF0">
    <property type="entry name" value="SIGNAL RECOGNITION PARTICLE SUBUNIT SRP68"/>
    <property type="match status" value="1"/>
</dbReference>
<dbReference type="EMBL" id="CAIX01000360">
    <property type="protein sequence ID" value="CCI49887.1"/>
    <property type="molecule type" value="Genomic_DNA"/>
</dbReference>
<name>A0A024GSJ6_9STRA</name>
<dbReference type="Proteomes" id="UP000053237">
    <property type="component" value="Unassembled WGS sequence"/>
</dbReference>
<dbReference type="GO" id="GO:0005730">
    <property type="term" value="C:nucleolus"/>
    <property type="evidence" value="ECO:0007669"/>
    <property type="project" value="UniProtKB-SubCell"/>
</dbReference>
<evidence type="ECO:0000256" key="6">
    <source>
        <dbReference type="ARBA" id="ARBA00022824"/>
    </source>
</evidence>
<accession>A0A024GSJ6</accession>
<reference evidence="14 15" key="1">
    <citation type="submission" date="2012-05" db="EMBL/GenBank/DDBJ databases">
        <title>Recombination and specialization in a pathogen metapopulation.</title>
        <authorList>
            <person name="Gardiner A."/>
            <person name="Kemen E."/>
            <person name="Schultz-Larsen T."/>
            <person name="MacLean D."/>
            <person name="Van Oosterhout C."/>
            <person name="Jones J.D.G."/>
        </authorList>
    </citation>
    <scope>NUCLEOTIDE SEQUENCE [LARGE SCALE GENOMIC DNA]</scope>
    <source>
        <strain evidence="14 15">Ac Nc2</strain>
    </source>
</reference>
<keyword evidence="9" id="KW-0539">Nucleus</keyword>
<dbReference type="Pfam" id="PF16969">
    <property type="entry name" value="SRP68"/>
    <property type="match status" value="1"/>
</dbReference>
<comment type="caution">
    <text evidence="14">The sequence shown here is derived from an EMBL/GenBank/DDBJ whole genome shotgun (WGS) entry which is preliminary data.</text>
</comment>
<dbReference type="CDD" id="cd15481">
    <property type="entry name" value="SRP68-RBD"/>
    <property type="match status" value="1"/>
</dbReference>
<keyword evidence="7 12" id="KW-0694">RNA-binding</keyword>
<dbReference type="STRING" id="65357.A0A024GSJ6"/>
<keyword evidence="15" id="KW-1185">Reference proteome</keyword>
<dbReference type="GO" id="GO:0005047">
    <property type="term" value="F:signal recognition particle binding"/>
    <property type="evidence" value="ECO:0007669"/>
    <property type="project" value="InterPro"/>
</dbReference>
<dbReference type="GO" id="GO:0030942">
    <property type="term" value="F:endoplasmic reticulum signal peptide binding"/>
    <property type="evidence" value="ECO:0007669"/>
    <property type="project" value="InterPro"/>
</dbReference>
<dbReference type="GO" id="GO:0006614">
    <property type="term" value="P:SRP-dependent cotranslational protein targeting to membrane"/>
    <property type="evidence" value="ECO:0007669"/>
    <property type="project" value="InterPro"/>
</dbReference>
<evidence type="ECO:0000313" key="14">
    <source>
        <dbReference type="EMBL" id="CCI49887.1"/>
    </source>
</evidence>
<dbReference type="AlphaFoldDB" id="A0A024GSJ6"/>
<evidence type="ECO:0000256" key="4">
    <source>
        <dbReference type="ARBA" id="ARBA00009352"/>
    </source>
</evidence>
<sequence>MENVTMSSADAEETQQYSIPKTIKSAQMQNGLRHRDYQRYRQYCARRLRRIRKSANFLHGKGKTFLKRSIEPEVSTDVRHLYIALYNTERAWGYAMQLKEDDTLEKAKYGDDASSRIKFHLTGRLRKAAEWSQRLESVCAVKADARTSLEAEAYKGYMTGIYAFYKEEHEEALRQLRTARRIYADLAKVGSVSQQELFQASAEELDPFIRFCNHRLSQQQGNAIGFSEEGDQAESNEKSGSNALLRSKIETVLLEARKQKAEKLETVCWKGKSISLQPQKILLAYLQTQEVSALLQDTKQGFEKNEEALYLRLFSCFDELMGSIKTAITAMQQQAKSGVALIHSDIEVLQLLEEYVQFLKWTKQIDRSIALMKQLNCKNDKKQTQEPTNLIHILDMLMQNVTDILKIPHLNDTESVLYARYQAYACLFRAIRAAQHAQLYLRTKKFAEAMTLFQYGSNLLEQYKAIMRSNAAATDETLREFAETTSKELIGAESRTIAQYFLANSKEQENMEKRLDKLSVVSDAGSKRFPALLDRQHEYNGGKPDRMHDLIVVPPAFKAVPCKPLLFDIAHNELTFPDIVERTKLPEERRPENASKGGSSGFLSWFRNSNS</sequence>
<gene>
    <name evidence="14" type="ORF">BN9_113610</name>
</gene>
<dbReference type="InterPro" id="IPR026258">
    <property type="entry name" value="SRP68"/>
</dbReference>
<dbReference type="FunFam" id="1.10.3450.40:FF:000001">
    <property type="entry name" value="Signal recognition particle subunit SRP68"/>
    <property type="match status" value="1"/>
</dbReference>
<keyword evidence="8 12" id="KW-0733">Signal recognition particle</keyword>
<evidence type="ECO:0000256" key="2">
    <source>
        <dbReference type="ARBA" id="ARBA00004496"/>
    </source>
</evidence>
<dbReference type="InterPro" id="IPR034652">
    <property type="entry name" value="SRP68-RBD"/>
</dbReference>
<comment type="subcellular location">
    <subcellularLocation>
        <location evidence="2 12">Cytoplasm</location>
    </subcellularLocation>
    <subcellularLocation>
        <location evidence="1">Endoplasmic reticulum</location>
    </subcellularLocation>
    <subcellularLocation>
        <location evidence="3">Nucleus</location>
        <location evidence="3">Nucleolus</location>
    </subcellularLocation>
</comment>
<evidence type="ECO:0000313" key="15">
    <source>
        <dbReference type="Proteomes" id="UP000053237"/>
    </source>
</evidence>
<evidence type="ECO:0000256" key="3">
    <source>
        <dbReference type="ARBA" id="ARBA00004604"/>
    </source>
</evidence>
<evidence type="ECO:0000256" key="10">
    <source>
        <dbReference type="ARBA" id="ARBA00023274"/>
    </source>
</evidence>
<evidence type="ECO:0000256" key="11">
    <source>
        <dbReference type="ARBA" id="ARBA00029498"/>
    </source>
</evidence>
<dbReference type="GO" id="GO:0005786">
    <property type="term" value="C:signal recognition particle, endoplasmic reticulum targeting"/>
    <property type="evidence" value="ECO:0007669"/>
    <property type="project" value="UniProtKB-KW"/>
</dbReference>
<dbReference type="PIRSF" id="PIRSF038995">
    <property type="entry name" value="SRP68"/>
    <property type="match status" value="1"/>
</dbReference>
<evidence type="ECO:0000256" key="9">
    <source>
        <dbReference type="ARBA" id="ARBA00023242"/>
    </source>
</evidence>
<keyword evidence="6" id="KW-0256">Endoplasmic reticulum</keyword>
<feature type="region of interest" description="Disordered" evidence="13">
    <location>
        <begin position="585"/>
        <end position="611"/>
    </location>
</feature>
<feature type="region of interest" description="Disordered" evidence="13">
    <location>
        <begin position="1"/>
        <end position="30"/>
    </location>
</feature>
<protein>
    <recommendedName>
        <fullName evidence="11 12">Signal recognition particle subunit SRP68</fullName>
        <shortName evidence="12">SRP68</shortName>
    </recommendedName>
</protein>
<organism evidence="14 15">
    <name type="scientific">Albugo candida</name>
    <dbReference type="NCBI Taxonomy" id="65357"/>
    <lineage>
        <taxon>Eukaryota</taxon>
        <taxon>Sar</taxon>
        <taxon>Stramenopiles</taxon>
        <taxon>Oomycota</taxon>
        <taxon>Peronosporomycetes</taxon>
        <taxon>Albuginales</taxon>
        <taxon>Albuginaceae</taxon>
        <taxon>Albugo</taxon>
    </lineage>
</organism>
<dbReference type="InParanoid" id="A0A024GSJ6"/>
<dbReference type="InterPro" id="IPR038253">
    <property type="entry name" value="SRP68_N_sf"/>
</dbReference>
<dbReference type="Gene3D" id="1.10.3450.40">
    <property type="entry name" value="Signal recognition particle, SRP68 subunit, RNA-binding domain"/>
    <property type="match status" value="1"/>
</dbReference>
<comment type="similarity">
    <text evidence="4 12">Belongs to the SRP68 family.</text>
</comment>
<dbReference type="PANTHER" id="PTHR12860">
    <property type="entry name" value="SIGNAL RECOGNITION PARTICLE 68 KDA PROTEIN"/>
    <property type="match status" value="1"/>
</dbReference>
<keyword evidence="5 12" id="KW-0963">Cytoplasm</keyword>
<dbReference type="GO" id="GO:0008312">
    <property type="term" value="F:7S RNA binding"/>
    <property type="evidence" value="ECO:0007669"/>
    <property type="project" value="InterPro"/>
</dbReference>
<evidence type="ECO:0000256" key="8">
    <source>
        <dbReference type="ARBA" id="ARBA00023135"/>
    </source>
</evidence>
<dbReference type="GO" id="GO:0005829">
    <property type="term" value="C:cytosol"/>
    <property type="evidence" value="ECO:0007669"/>
    <property type="project" value="UniProtKB-ARBA"/>
</dbReference>
<comment type="function">
    <text evidence="12">Component of the signal recognition particle (SRP) complex, a ribonucleoprotein complex that mediates the cotranslational targeting of secretory and membrane proteins to the endoplasmic reticulum (ER). The SRP complex interacts with the signal sequence in nascent secretory and membrane proteins and directs them to the membrane of the ER.</text>
</comment>
<proteinExistence type="inferred from homology"/>
<evidence type="ECO:0000256" key="7">
    <source>
        <dbReference type="ARBA" id="ARBA00022884"/>
    </source>
</evidence>